<sequence>MDEEWVSLCSCLSVEGFYIAVRGSVEDHSPPKMFFSEKAERFVCSVLNLEPQCLALKLKSYIVSGLDSMESKHKIYDHIQMNYTNYKCEIIEHHNITMVGWPSELLPVCNPSCLGGHAQVQALLTVLVNKTCDWTRLTEEELAERIRNNQSRQATGEVVYKLRKKCAPRTLRKSAPTVNNKEERNMDENSE</sequence>
<evidence type="ECO:0000313" key="2">
    <source>
        <dbReference type="EMBL" id="KIJ11419.1"/>
    </source>
</evidence>
<dbReference type="AlphaFoldDB" id="A0A0C9SSP8"/>
<organism evidence="2 3">
    <name type="scientific">Paxillus involutus ATCC 200175</name>
    <dbReference type="NCBI Taxonomy" id="664439"/>
    <lineage>
        <taxon>Eukaryota</taxon>
        <taxon>Fungi</taxon>
        <taxon>Dikarya</taxon>
        <taxon>Basidiomycota</taxon>
        <taxon>Agaricomycotina</taxon>
        <taxon>Agaricomycetes</taxon>
        <taxon>Agaricomycetidae</taxon>
        <taxon>Boletales</taxon>
        <taxon>Paxilineae</taxon>
        <taxon>Paxillaceae</taxon>
        <taxon>Paxillus</taxon>
    </lineage>
</organism>
<feature type="compositionally biased region" description="Basic and acidic residues" evidence="1">
    <location>
        <begin position="180"/>
        <end position="191"/>
    </location>
</feature>
<dbReference type="EMBL" id="KN819380">
    <property type="protein sequence ID" value="KIJ11419.1"/>
    <property type="molecule type" value="Genomic_DNA"/>
</dbReference>
<evidence type="ECO:0000256" key="1">
    <source>
        <dbReference type="SAM" id="MobiDB-lite"/>
    </source>
</evidence>
<reference evidence="3" key="2">
    <citation type="submission" date="2015-01" db="EMBL/GenBank/DDBJ databases">
        <title>Evolutionary Origins and Diversification of the Mycorrhizal Mutualists.</title>
        <authorList>
            <consortium name="DOE Joint Genome Institute"/>
            <consortium name="Mycorrhizal Genomics Consortium"/>
            <person name="Kohler A."/>
            <person name="Kuo A."/>
            <person name="Nagy L.G."/>
            <person name="Floudas D."/>
            <person name="Copeland A."/>
            <person name="Barry K.W."/>
            <person name="Cichocki N."/>
            <person name="Veneault-Fourrey C."/>
            <person name="LaButti K."/>
            <person name="Lindquist E.A."/>
            <person name="Lipzen A."/>
            <person name="Lundell T."/>
            <person name="Morin E."/>
            <person name="Murat C."/>
            <person name="Riley R."/>
            <person name="Ohm R."/>
            <person name="Sun H."/>
            <person name="Tunlid A."/>
            <person name="Henrissat B."/>
            <person name="Grigoriev I.V."/>
            <person name="Hibbett D.S."/>
            <person name="Martin F."/>
        </authorList>
    </citation>
    <scope>NUCLEOTIDE SEQUENCE [LARGE SCALE GENOMIC DNA]</scope>
    <source>
        <strain evidence="3">ATCC 200175</strain>
    </source>
</reference>
<dbReference type="Proteomes" id="UP000053647">
    <property type="component" value="Unassembled WGS sequence"/>
</dbReference>
<reference evidence="2 3" key="1">
    <citation type="submission" date="2014-06" db="EMBL/GenBank/DDBJ databases">
        <authorList>
            <consortium name="DOE Joint Genome Institute"/>
            <person name="Kuo A."/>
            <person name="Kohler A."/>
            <person name="Nagy L.G."/>
            <person name="Floudas D."/>
            <person name="Copeland A."/>
            <person name="Barry K.W."/>
            <person name="Cichocki N."/>
            <person name="Veneault-Fourrey C."/>
            <person name="LaButti K."/>
            <person name="Lindquist E.A."/>
            <person name="Lipzen A."/>
            <person name="Lundell T."/>
            <person name="Morin E."/>
            <person name="Murat C."/>
            <person name="Sun H."/>
            <person name="Tunlid A."/>
            <person name="Henrissat B."/>
            <person name="Grigoriev I.V."/>
            <person name="Hibbett D.S."/>
            <person name="Martin F."/>
            <person name="Nordberg H.P."/>
            <person name="Cantor M.N."/>
            <person name="Hua S.X."/>
        </authorList>
    </citation>
    <scope>NUCLEOTIDE SEQUENCE [LARGE SCALE GENOMIC DNA]</scope>
    <source>
        <strain evidence="2 3">ATCC 200175</strain>
    </source>
</reference>
<feature type="region of interest" description="Disordered" evidence="1">
    <location>
        <begin position="170"/>
        <end position="191"/>
    </location>
</feature>
<dbReference type="OrthoDB" id="3253416at2759"/>
<evidence type="ECO:0000313" key="3">
    <source>
        <dbReference type="Proteomes" id="UP000053647"/>
    </source>
</evidence>
<protein>
    <submittedName>
        <fullName evidence="2">Uncharacterized protein</fullName>
    </submittedName>
</protein>
<gene>
    <name evidence="2" type="ORF">PAXINDRAFT_157328</name>
</gene>
<accession>A0A0C9SSP8</accession>
<keyword evidence="3" id="KW-1185">Reference proteome</keyword>
<name>A0A0C9SSP8_PAXIN</name>
<proteinExistence type="predicted"/>
<dbReference type="HOGENOM" id="CLU_035160_3_1_1"/>